<proteinExistence type="inferred from homology"/>
<reference evidence="7 8" key="1">
    <citation type="submission" date="2020-04" db="EMBL/GenBank/DDBJ databases">
        <title>Plant Genome Project.</title>
        <authorList>
            <person name="Zhang R.-G."/>
        </authorList>
    </citation>
    <scope>NUCLEOTIDE SEQUENCE [LARGE SCALE GENOMIC DNA]</scope>
    <source>
        <strain evidence="7">YNK0</strain>
        <tissue evidence="7">Leaf</tissue>
    </source>
</reference>
<comment type="subcellular location">
    <subcellularLocation>
        <location evidence="1">Nucleus</location>
    </subcellularLocation>
</comment>
<evidence type="ECO:0000313" key="7">
    <source>
        <dbReference type="EMBL" id="KAF8377499.1"/>
    </source>
</evidence>
<accession>A0A834YDJ0</accession>
<dbReference type="Proteomes" id="UP000655225">
    <property type="component" value="Unassembled WGS sequence"/>
</dbReference>
<evidence type="ECO:0000256" key="4">
    <source>
        <dbReference type="ARBA" id="ARBA00023242"/>
    </source>
</evidence>
<keyword evidence="3" id="KW-0217">Developmental protein</keyword>
<feature type="domain" description="LOB" evidence="6">
    <location>
        <begin position="10"/>
        <end position="114"/>
    </location>
</feature>
<dbReference type="PANTHER" id="PTHR31301">
    <property type="entry name" value="LOB DOMAIN-CONTAINING PROTEIN 4-RELATED"/>
    <property type="match status" value="1"/>
</dbReference>
<dbReference type="AlphaFoldDB" id="A0A834YDJ0"/>
<protein>
    <recommendedName>
        <fullName evidence="6">LOB domain-containing protein</fullName>
    </recommendedName>
</protein>
<organism evidence="7 8">
    <name type="scientific">Tetracentron sinense</name>
    <name type="common">Spur-leaf</name>
    <dbReference type="NCBI Taxonomy" id="13715"/>
    <lineage>
        <taxon>Eukaryota</taxon>
        <taxon>Viridiplantae</taxon>
        <taxon>Streptophyta</taxon>
        <taxon>Embryophyta</taxon>
        <taxon>Tracheophyta</taxon>
        <taxon>Spermatophyta</taxon>
        <taxon>Magnoliopsida</taxon>
        <taxon>Trochodendrales</taxon>
        <taxon>Trochodendraceae</taxon>
        <taxon>Tetracentron</taxon>
    </lineage>
</organism>
<evidence type="ECO:0000256" key="5">
    <source>
        <dbReference type="SAM" id="MobiDB-lite"/>
    </source>
</evidence>
<dbReference type="Pfam" id="PF03195">
    <property type="entry name" value="LOB"/>
    <property type="match status" value="1"/>
</dbReference>
<evidence type="ECO:0000259" key="6">
    <source>
        <dbReference type="PROSITE" id="PS50891"/>
    </source>
</evidence>
<comment type="caution">
    <text evidence="7">The sequence shown here is derived from an EMBL/GenBank/DDBJ whole genome shotgun (WGS) entry which is preliminary data.</text>
</comment>
<gene>
    <name evidence="7" type="ORF">HHK36_030880</name>
</gene>
<keyword evidence="4" id="KW-0539">Nucleus</keyword>
<name>A0A834YDJ0_TETSI</name>
<dbReference type="PROSITE" id="PS50891">
    <property type="entry name" value="LOB"/>
    <property type="match status" value="1"/>
</dbReference>
<evidence type="ECO:0000256" key="2">
    <source>
        <dbReference type="ARBA" id="ARBA00005474"/>
    </source>
</evidence>
<sequence>MAAAPSSNSVPCAACKLGRKICTDGCLFAPYFPQNNQHSLRNFNNLHMVFGAGNVYRLLQCLNPEQRQDTMNSLIYEAEARFLNPVYGCLGIICVLKHRLNQLYHELFLAQGENIGPYVMFPPKTKSVILEPKMLGPQQIAAVVAASEQQELLSFGALLSAVSGNSSVGSLGCENVGLSSQEELVNPKESVIVERIHRLKRGPPPVGSSDVNCESSSLLYGPHNPISCSGEAMQKSTGLFGPHSPSSSCVCAPDFGTSLCDGNDKDDPSSRKSKKKKKNRKKSLMKKYSAVLISNNVGLQSVDEDEEEEPICLNKLLACRSSLPSHCHNSLGPLEPRNHLLRDKMESTCDGGSVEYLLSVDEDEEEEPICLNKLSACRSLLPSRCHNSLGLNEF</sequence>
<dbReference type="GO" id="GO:0005634">
    <property type="term" value="C:nucleus"/>
    <property type="evidence" value="ECO:0007669"/>
    <property type="project" value="UniProtKB-SubCell"/>
</dbReference>
<feature type="compositionally biased region" description="Basic residues" evidence="5">
    <location>
        <begin position="271"/>
        <end position="284"/>
    </location>
</feature>
<evidence type="ECO:0000256" key="3">
    <source>
        <dbReference type="ARBA" id="ARBA00022473"/>
    </source>
</evidence>
<evidence type="ECO:0000256" key="1">
    <source>
        <dbReference type="ARBA" id="ARBA00004123"/>
    </source>
</evidence>
<keyword evidence="8" id="KW-1185">Reference proteome</keyword>
<dbReference type="PANTHER" id="PTHR31301:SF83">
    <property type="entry name" value="PROTEIN ASYMMETRIC LEAVES 2"/>
    <property type="match status" value="1"/>
</dbReference>
<feature type="region of interest" description="Disordered" evidence="5">
    <location>
        <begin position="262"/>
        <end position="284"/>
    </location>
</feature>
<dbReference type="InterPro" id="IPR004883">
    <property type="entry name" value="LOB"/>
</dbReference>
<evidence type="ECO:0000313" key="8">
    <source>
        <dbReference type="Proteomes" id="UP000655225"/>
    </source>
</evidence>
<comment type="similarity">
    <text evidence="2">Belongs to the LOB domain-containing protein family.</text>
</comment>
<dbReference type="EMBL" id="JABCRI010000024">
    <property type="protein sequence ID" value="KAF8377499.1"/>
    <property type="molecule type" value="Genomic_DNA"/>
</dbReference>